<keyword evidence="2" id="KW-1133">Transmembrane helix</keyword>
<proteinExistence type="predicted"/>
<dbReference type="PRINTS" id="PR01669">
    <property type="entry name" value="TAPASIN"/>
</dbReference>
<feature type="domain" description="Ig-like" evidence="4">
    <location>
        <begin position="176"/>
        <end position="277"/>
    </location>
</feature>
<dbReference type="GeneID" id="129328742"/>
<dbReference type="GO" id="GO:0019885">
    <property type="term" value="P:antigen processing and presentation of endogenous peptide antigen via MHC class I"/>
    <property type="evidence" value="ECO:0007669"/>
    <property type="project" value="InterPro"/>
</dbReference>
<dbReference type="InterPro" id="IPR007110">
    <property type="entry name" value="Ig-like_dom"/>
</dbReference>
<dbReference type="SMART" id="SM00407">
    <property type="entry name" value="IGc1"/>
    <property type="match status" value="1"/>
</dbReference>
<protein>
    <submittedName>
        <fullName evidence="6">Tapasin-like</fullName>
    </submittedName>
</protein>
<name>A0AA97JAB2_EUBMA</name>
<dbReference type="InterPro" id="IPR013106">
    <property type="entry name" value="Ig_V-set"/>
</dbReference>
<dbReference type="RefSeq" id="XP_054833985.1">
    <property type="nucleotide sequence ID" value="XM_054978010.1"/>
</dbReference>
<dbReference type="PROSITE" id="PS50835">
    <property type="entry name" value="IG_LIKE"/>
    <property type="match status" value="2"/>
</dbReference>
<keyword evidence="5" id="KW-1185">Reference proteome</keyword>
<dbReference type="InterPro" id="IPR003599">
    <property type="entry name" value="Ig_sub"/>
</dbReference>
<dbReference type="InterPro" id="IPR003006">
    <property type="entry name" value="Ig/MHC_CS"/>
</dbReference>
<feature type="domain" description="Ig-like" evidence="4">
    <location>
        <begin position="296"/>
        <end position="398"/>
    </location>
</feature>
<evidence type="ECO:0000313" key="5">
    <source>
        <dbReference type="Proteomes" id="UP001190640"/>
    </source>
</evidence>
<dbReference type="Pfam" id="PF07686">
    <property type="entry name" value="V-set"/>
    <property type="match status" value="1"/>
</dbReference>
<keyword evidence="2" id="KW-0472">Membrane</keyword>
<keyword evidence="1" id="KW-0393">Immunoglobulin domain</keyword>
<dbReference type="AlphaFoldDB" id="A0AA97JAB2"/>
<dbReference type="Proteomes" id="UP001190640">
    <property type="component" value="Chromosome 4"/>
</dbReference>
<reference evidence="6" key="1">
    <citation type="submission" date="2025-08" db="UniProtKB">
        <authorList>
            <consortium name="RefSeq"/>
        </authorList>
    </citation>
    <scope>IDENTIFICATION</scope>
    <source>
        <tissue evidence="6">Blood</tissue>
    </source>
</reference>
<dbReference type="PANTHER" id="PTHR23411">
    <property type="entry name" value="TAPASIN"/>
    <property type="match status" value="1"/>
</dbReference>
<evidence type="ECO:0000256" key="1">
    <source>
        <dbReference type="ARBA" id="ARBA00023319"/>
    </source>
</evidence>
<keyword evidence="2" id="KW-0812">Transmembrane</keyword>
<keyword evidence="3" id="KW-0732">Signal</keyword>
<dbReference type="PROSITE" id="PS00290">
    <property type="entry name" value="IG_MHC"/>
    <property type="match status" value="1"/>
</dbReference>
<evidence type="ECO:0000313" key="6">
    <source>
        <dbReference type="RefSeq" id="XP_054833985.1"/>
    </source>
</evidence>
<sequence>MGPPTLLLLGVALSSASSPGPPAARVACWFVEETGGGGSVMPSALSQRRALLLLPPPGRRMDERLEPEVPVEVEPGLAFQILDPSGILWGGSESSTAPLWLGADPDQVSCEINAYSPQEAHVSWAAGLVGEEGCPRSLEKGKWFITTIQNPEAGYGVSSILHEEEQLPWKQEAAASSITTAAAVLSVFTRTPQVQSRLGQDVVLDCGFSAPAAPFSVEWRHQHRGAGRVILAYDGAAERISVSEKGVELFLDPESNNISLCLRNVGVHREGTYICTVYLPHLHAQQALELKTVEPPLVTLRPIPLLVSPSSQAELACEISGYYPLGVSVSWKRQSPGTLQEVLLDTWESGHRQSPDGTFSLTSFARLGAVQPEDHGASYSCHVAHIGLGAAGLQKAVKLHVAGSSGPSVEDAIGLFLVAFVLYGILRLIFRRIAVDTTKTQKLE</sequence>
<dbReference type="Gene3D" id="2.60.40.10">
    <property type="entry name" value="Immunoglobulins"/>
    <property type="match status" value="3"/>
</dbReference>
<evidence type="ECO:0000256" key="2">
    <source>
        <dbReference type="SAM" id="Phobius"/>
    </source>
</evidence>
<dbReference type="SUPFAM" id="SSF48726">
    <property type="entry name" value="Immunoglobulin"/>
    <property type="match status" value="2"/>
</dbReference>
<dbReference type="InterPro" id="IPR036179">
    <property type="entry name" value="Ig-like_dom_sf"/>
</dbReference>
<dbReference type="InterPro" id="IPR050380">
    <property type="entry name" value="Immune_Resp_Modulators"/>
</dbReference>
<accession>A0AA97JAB2</accession>
<organism evidence="5 6">
    <name type="scientific">Eublepharis macularius</name>
    <name type="common">Leopard gecko</name>
    <name type="synonym">Cyrtodactylus macularius</name>
    <dbReference type="NCBI Taxonomy" id="481883"/>
    <lineage>
        <taxon>Eukaryota</taxon>
        <taxon>Metazoa</taxon>
        <taxon>Chordata</taxon>
        <taxon>Craniata</taxon>
        <taxon>Vertebrata</taxon>
        <taxon>Euteleostomi</taxon>
        <taxon>Lepidosauria</taxon>
        <taxon>Squamata</taxon>
        <taxon>Bifurcata</taxon>
        <taxon>Gekkota</taxon>
        <taxon>Eublepharidae</taxon>
        <taxon>Eublepharinae</taxon>
        <taxon>Eublepharis</taxon>
    </lineage>
</organism>
<dbReference type="InterPro" id="IPR013783">
    <property type="entry name" value="Ig-like_fold"/>
</dbReference>
<evidence type="ECO:0000256" key="3">
    <source>
        <dbReference type="SAM" id="SignalP"/>
    </source>
</evidence>
<feature type="signal peptide" evidence="3">
    <location>
        <begin position="1"/>
        <end position="16"/>
    </location>
</feature>
<dbReference type="Pfam" id="PF07654">
    <property type="entry name" value="C1-set"/>
    <property type="match status" value="1"/>
</dbReference>
<dbReference type="GO" id="GO:0016020">
    <property type="term" value="C:membrane"/>
    <property type="evidence" value="ECO:0007669"/>
    <property type="project" value="InterPro"/>
</dbReference>
<dbReference type="InterPro" id="IPR008056">
    <property type="entry name" value="Tapasin"/>
</dbReference>
<feature type="chain" id="PRO_5041642866" evidence="3">
    <location>
        <begin position="17"/>
        <end position="444"/>
    </location>
</feature>
<evidence type="ECO:0000259" key="4">
    <source>
        <dbReference type="PROSITE" id="PS50835"/>
    </source>
</evidence>
<feature type="transmembrane region" description="Helical" evidence="2">
    <location>
        <begin position="412"/>
        <end position="430"/>
    </location>
</feature>
<dbReference type="InterPro" id="IPR003597">
    <property type="entry name" value="Ig_C1-set"/>
</dbReference>
<dbReference type="SMART" id="SM00409">
    <property type="entry name" value="IG"/>
    <property type="match status" value="2"/>
</dbReference>
<gene>
    <name evidence="6" type="primary">LOC129328742</name>
</gene>
<dbReference type="KEGG" id="emc:129328742"/>